<dbReference type="AlphaFoldDB" id="X1GMD4"/>
<protein>
    <recommendedName>
        <fullName evidence="2">DUF4926 domain-containing protein</fullName>
    </recommendedName>
</protein>
<dbReference type="EMBL" id="BARU01019973">
    <property type="protein sequence ID" value="GAH59051.1"/>
    <property type="molecule type" value="Genomic_DNA"/>
</dbReference>
<name>X1GMD4_9ZZZZ</name>
<evidence type="ECO:0000313" key="1">
    <source>
        <dbReference type="EMBL" id="GAH59051.1"/>
    </source>
</evidence>
<gene>
    <name evidence="1" type="ORF">S03H2_32854</name>
</gene>
<accession>X1GMD4</accession>
<reference evidence="1" key="1">
    <citation type="journal article" date="2014" name="Front. Microbiol.">
        <title>High frequency of phylogenetically diverse reductive dehalogenase-homologous genes in deep subseafloor sedimentary metagenomes.</title>
        <authorList>
            <person name="Kawai M."/>
            <person name="Futagami T."/>
            <person name="Toyoda A."/>
            <person name="Takaki Y."/>
            <person name="Nishi S."/>
            <person name="Hori S."/>
            <person name="Arai W."/>
            <person name="Tsubouchi T."/>
            <person name="Morono Y."/>
            <person name="Uchiyama I."/>
            <person name="Ito T."/>
            <person name="Fujiyama A."/>
            <person name="Inagaki F."/>
            <person name="Takami H."/>
        </authorList>
    </citation>
    <scope>NUCLEOTIDE SEQUENCE</scope>
    <source>
        <strain evidence="1">Expedition CK06-06</strain>
    </source>
</reference>
<comment type="caution">
    <text evidence="1">The sequence shown here is derived from an EMBL/GenBank/DDBJ whole genome shotgun (WGS) entry which is preliminary data.</text>
</comment>
<proteinExistence type="predicted"/>
<sequence>MGEFEVGDKVKRIHDSHQGMSVGDIGIVERIRSDGDTIDLKEFGTGHA</sequence>
<evidence type="ECO:0008006" key="2">
    <source>
        <dbReference type="Google" id="ProtNLM"/>
    </source>
</evidence>
<organism evidence="1">
    <name type="scientific">marine sediment metagenome</name>
    <dbReference type="NCBI Taxonomy" id="412755"/>
    <lineage>
        <taxon>unclassified sequences</taxon>
        <taxon>metagenomes</taxon>
        <taxon>ecological metagenomes</taxon>
    </lineage>
</organism>